<feature type="compositionally biased region" description="Low complexity" evidence="1">
    <location>
        <begin position="68"/>
        <end position="77"/>
    </location>
</feature>
<dbReference type="InterPro" id="IPR008608">
    <property type="entry name" value="Ectropic_vir_integratn_site_2A"/>
</dbReference>
<protein>
    <recommendedName>
        <fullName evidence="6">EVI2A protein</fullName>
    </recommendedName>
</protein>
<dbReference type="Proteomes" id="UP000694545">
    <property type="component" value="Unplaced"/>
</dbReference>
<reference evidence="4" key="1">
    <citation type="submission" date="2025-08" db="UniProtKB">
        <authorList>
            <consortium name="Ensembl"/>
        </authorList>
    </citation>
    <scope>IDENTIFICATION</scope>
</reference>
<feature type="compositionally biased region" description="Polar residues" evidence="1">
    <location>
        <begin position="199"/>
        <end position="213"/>
    </location>
</feature>
<dbReference type="Ensembl" id="ENSVKKT00000028535.1">
    <property type="protein sequence ID" value="ENSVKKP00000027862.1"/>
    <property type="gene ID" value="ENSVKKG00000018064.1"/>
</dbReference>
<evidence type="ECO:0000256" key="3">
    <source>
        <dbReference type="SAM" id="SignalP"/>
    </source>
</evidence>
<feature type="transmembrane region" description="Helical" evidence="2">
    <location>
        <begin position="133"/>
        <end position="159"/>
    </location>
</feature>
<proteinExistence type="predicted"/>
<organism evidence="4 5">
    <name type="scientific">Varanus komodoensis</name>
    <name type="common">Komodo dragon</name>
    <dbReference type="NCBI Taxonomy" id="61221"/>
    <lineage>
        <taxon>Eukaryota</taxon>
        <taxon>Metazoa</taxon>
        <taxon>Chordata</taxon>
        <taxon>Craniata</taxon>
        <taxon>Vertebrata</taxon>
        <taxon>Euteleostomi</taxon>
        <taxon>Lepidosauria</taxon>
        <taxon>Squamata</taxon>
        <taxon>Bifurcata</taxon>
        <taxon>Unidentata</taxon>
        <taxon>Episquamata</taxon>
        <taxon>Toxicofera</taxon>
        <taxon>Anguimorpha</taxon>
        <taxon>Paleoanguimorpha</taxon>
        <taxon>Varanoidea</taxon>
        <taxon>Varanidae</taxon>
        <taxon>Varanus</taxon>
    </lineage>
</organism>
<dbReference type="GO" id="GO:0016020">
    <property type="term" value="C:membrane"/>
    <property type="evidence" value="ECO:0007669"/>
    <property type="project" value="InterPro"/>
</dbReference>
<evidence type="ECO:0008006" key="6">
    <source>
        <dbReference type="Google" id="ProtNLM"/>
    </source>
</evidence>
<evidence type="ECO:0000256" key="2">
    <source>
        <dbReference type="SAM" id="Phobius"/>
    </source>
</evidence>
<keyword evidence="3" id="KW-0732">Signal</keyword>
<feature type="signal peptide" evidence="3">
    <location>
        <begin position="1"/>
        <end position="27"/>
    </location>
</feature>
<dbReference type="PANTHER" id="PTHR15568:SF0">
    <property type="entry name" value="PROTEIN EVI2A"/>
    <property type="match status" value="1"/>
</dbReference>
<feature type="compositionally biased region" description="Low complexity" evidence="1">
    <location>
        <begin position="35"/>
        <end position="61"/>
    </location>
</feature>
<evidence type="ECO:0000313" key="4">
    <source>
        <dbReference type="Ensembl" id="ENSVKKP00000027862.1"/>
    </source>
</evidence>
<feature type="compositionally biased region" description="Low complexity" evidence="1">
    <location>
        <begin position="86"/>
        <end position="105"/>
    </location>
</feature>
<feature type="chain" id="PRO_5034347737" description="EVI2A protein" evidence="3">
    <location>
        <begin position="28"/>
        <end position="250"/>
    </location>
</feature>
<feature type="region of interest" description="Disordered" evidence="1">
    <location>
        <begin position="199"/>
        <end position="223"/>
    </location>
</feature>
<evidence type="ECO:0000313" key="5">
    <source>
        <dbReference type="Proteomes" id="UP000694545"/>
    </source>
</evidence>
<keyword evidence="2" id="KW-1133">Transmembrane helix</keyword>
<dbReference type="Pfam" id="PF05399">
    <property type="entry name" value="EVI2A"/>
    <property type="match status" value="1"/>
</dbReference>
<keyword evidence="2" id="KW-0812">Transmembrane</keyword>
<dbReference type="AlphaFoldDB" id="A0A8D2LUN0"/>
<reference evidence="4" key="2">
    <citation type="submission" date="2025-09" db="UniProtKB">
        <authorList>
            <consortium name="Ensembl"/>
        </authorList>
    </citation>
    <scope>IDENTIFICATION</scope>
</reference>
<dbReference type="OMA" id="NSLWPIG"/>
<feature type="region of interest" description="Disordered" evidence="1">
    <location>
        <begin position="32"/>
        <end position="121"/>
    </location>
</feature>
<dbReference type="PANTHER" id="PTHR15568">
    <property type="entry name" value="ECOTROPIC VIRAL INTEGRATION SITE 2A"/>
    <property type="match status" value="1"/>
</dbReference>
<name>A0A8D2LUN0_VARKO</name>
<accession>A0A8D2LUN0</accession>
<keyword evidence="5" id="KW-1185">Reference proteome</keyword>
<keyword evidence="2" id="KW-0472">Membrane</keyword>
<evidence type="ECO:0000256" key="1">
    <source>
        <dbReference type="SAM" id="MobiDB-lite"/>
    </source>
</evidence>
<sequence length="250" mass="26556">MKAAGKSCVHLGFLLGTIISFCLEGRANMTMTPLTTTESPSASTHETTTSSPPTRMSSPPTTLAPQETTMDTMQTTTPLKSSSPETSMPSFASASPSEATASSFTLSGTGQEHATPGEDQSKAELCEEGNKRLLLICLIVIGVLVFICVCLLMIVVVMASKLSFIKRRQPGKRLPRSNGDFLSASSLWPAGLETLQRMANESSGTNPTTSSLGPQRVAAGQGKTGDQVGKMLASIYKRLITFQVLQVIRH</sequence>